<keyword evidence="2" id="KW-1185">Reference proteome</keyword>
<comment type="caution">
    <text evidence="1">The sequence shown here is derived from an EMBL/GenBank/DDBJ whole genome shotgun (WGS) entry which is preliminary data.</text>
</comment>
<name>A0ABU5J281_9BACI</name>
<dbReference type="Proteomes" id="UP001290455">
    <property type="component" value="Unassembled WGS sequence"/>
</dbReference>
<evidence type="ECO:0000313" key="2">
    <source>
        <dbReference type="Proteomes" id="UP001290455"/>
    </source>
</evidence>
<evidence type="ECO:0000313" key="1">
    <source>
        <dbReference type="EMBL" id="MDZ5473525.1"/>
    </source>
</evidence>
<proteinExistence type="predicted"/>
<dbReference type="RefSeq" id="WP_322447820.1">
    <property type="nucleotide sequence ID" value="NZ_JAXOFX010000014.1"/>
</dbReference>
<gene>
    <name evidence="1" type="ORF">SM124_17560</name>
</gene>
<reference evidence="1 2" key="1">
    <citation type="submission" date="2023-11" db="EMBL/GenBank/DDBJ databases">
        <title>Bacillus jintuensis, isolated from a mudflat on the Beibu Gulf coast.</title>
        <authorList>
            <person name="Li M."/>
        </authorList>
    </citation>
    <scope>NUCLEOTIDE SEQUENCE [LARGE SCALE GENOMIC DNA]</scope>
    <source>
        <strain evidence="1 2">31A1R</strain>
    </source>
</reference>
<sequence>MYRKDCDKCLRSSYSSSEFGEWACPICGNDLTNHPFFDAITFERIHVNMSSKKLKMYKQKDKFVND</sequence>
<organism evidence="1 2">
    <name type="scientific">Robertmurraya mangrovi</name>
    <dbReference type="NCBI Taxonomy" id="3098077"/>
    <lineage>
        <taxon>Bacteria</taxon>
        <taxon>Bacillati</taxon>
        <taxon>Bacillota</taxon>
        <taxon>Bacilli</taxon>
        <taxon>Bacillales</taxon>
        <taxon>Bacillaceae</taxon>
        <taxon>Robertmurraya</taxon>
    </lineage>
</organism>
<protein>
    <submittedName>
        <fullName evidence="1">Uncharacterized protein</fullName>
    </submittedName>
</protein>
<dbReference type="EMBL" id="JAXOFX010000014">
    <property type="protein sequence ID" value="MDZ5473525.1"/>
    <property type="molecule type" value="Genomic_DNA"/>
</dbReference>
<accession>A0ABU5J281</accession>